<dbReference type="InterPro" id="IPR001128">
    <property type="entry name" value="Cyt_P450"/>
</dbReference>
<evidence type="ECO:0000256" key="7">
    <source>
        <dbReference type="ARBA" id="ARBA00023180"/>
    </source>
</evidence>
<dbReference type="GO" id="GO:0005506">
    <property type="term" value="F:iron ion binding"/>
    <property type="evidence" value="ECO:0007669"/>
    <property type="project" value="InterPro"/>
</dbReference>
<keyword evidence="3 8" id="KW-0349">Heme</keyword>
<sequence>MDLHAALPTIAASLLILIVSNLLWKLRTHRRQFQHLPKPPHSFWFGNIYPFFKALKQFPGNPPFSAVLSLLQNQYNLPDVFYIDIWPLLREPFLVTSNLAVADRLLNDYTRHPAVLGTGLQPLVGGSRGLVSPNRSEWHDSRGSIRVAFSVNNVMHYLPEMAEYSMLLRQELLSHATTGRRFPLVETVERWGADLTFRFLVGDDTAVQQGGWGASVNADVQTIIEQADGSVPWNPWTRRQRRKRRETCQERVRTLIQTSLIHALKRHGPTQSNKFVPLLDALAIRYREENPGRSDWKPDVLIQHVDTVMTLFLVADVSSMVLSYVYAYIAQNPAVALELRKEHSAAFPGDVNDTLTEFRQNPGKIRQLPYTTAVIKESMRLRPPGVSATAAPKGHTINYEGVEHSLEGKLLYANIARLQSNDTYAPDPFTFDPSRWLPSPVADLANSWRRFQRGQHSCMGENMIMPGLVTALLLTVRDIDFSLAYDESDVALSPEFGGLVYMDGQFAAKPAKGLPVTVKALSR</sequence>
<dbReference type="GO" id="GO:0020037">
    <property type="term" value="F:heme binding"/>
    <property type="evidence" value="ECO:0007669"/>
    <property type="project" value="InterPro"/>
</dbReference>
<dbReference type="Proteomes" id="UP000594364">
    <property type="component" value="Chromosome 1"/>
</dbReference>
<feature type="transmembrane region" description="Helical" evidence="9">
    <location>
        <begin position="6"/>
        <end position="24"/>
    </location>
</feature>
<accession>A0A7S9KKN0</accession>
<evidence type="ECO:0000256" key="5">
    <source>
        <dbReference type="ARBA" id="ARBA00023004"/>
    </source>
</evidence>
<dbReference type="PANTHER" id="PTHR24305:SF166">
    <property type="entry name" value="CYTOCHROME P450 12A4, MITOCHONDRIAL-RELATED"/>
    <property type="match status" value="1"/>
</dbReference>
<protein>
    <recommendedName>
        <fullName evidence="12">Cytochrome P450</fullName>
    </recommendedName>
</protein>
<dbReference type="Pfam" id="PF00067">
    <property type="entry name" value="p450"/>
    <property type="match status" value="1"/>
</dbReference>
<keyword evidence="9" id="KW-0812">Transmembrane</keyword>
<dbReference type="InterPro" id="IPR050121">
    <property type="entry name" value="Cytochrome_P450_monoxygenase"/>
</dbReference>
<keyword evidence="11" id="KW-1185">Reference proteome</keyword>
<organism evidence="10 11">
    <name type="scientific">Epichloe festucae (strain Fl1)</name>
    <dbReference type="NCBI Taxonomy" id="877507"/>
    <lineage>
        <taxon>Eukaryota</taxon>
        <taxon>Fungi</taxon>
        <taxon>Dikarya</taxon>
        <taxon>Ascomycota</taxon>
        <taxon>Pezizomycotina</taxon>
        <taxon>Sordariomycetes</taxon>
        <taxon>Hypocreomycetidae</taxon>
        <taxon>Hypocreales</taxon>
        <taxon>Clavicipitaceae</taxon>
        <taxon>Epichloe</taxon>
    </lineage>
</organism>
<keyword evidence="6" id="KW-0560">Oxidoreductase</keyword>
<dbReference type="SUPFAM" id="SSF48264">
    <property type="entry name" value="Cytochrome P450"/>
    <property type="match status" value="1"/>
</dbReference>
<evidence type="ECO:0000256" key="9">
    <source>
        <dbReference type="SAM" id="Phobius"/>
    </source>
</evidence>
<dbReference type="EMBL" id="CP031385">
    <property type="protein sequence ID" value="QPG94019.1"/>
    <property type="molecule type" value="Genomic_DNA"/>
</dbReference>
<evidence type="ECO:0000256" key="3">
    <source>
        <dbReference type="ARBA" id="ARBA00022617"/>
    </source>
</evidence>
<keyword evidence="5 8" id="KW-0408">Iron</keyword>
<dbReference type="PANTHER" id="PTHR24305">
    <property type="entry name" value="CYTOCHROME P450"/>
    <property type="match status" value="1"/>
</dbReference>
<dbReference type="GO" id="GO:0016705">
    <property type="term" value="F:oxidoreductase activity, acting on paired donors, with incorporation or reduction of molecular oxygen"/>
    <property type="evidence" value="ECO:0007669"/>
    <property type="project" value="InterPro"/>
</dbReference>
<evidence type="ECO:0000313" key="10">
    <source>
        <dbReference type="EMBL" id="QPG94019.1"/>
    </source>
</evidence>
<evidence type="ECO:0000256" key="1">
    <source>
        <dbReference type="ARBA" id="ARBA00001971"/>
    </source>
</evidence>
<reference evidence="10 11" key="1">
    <citation type="journal article" date="2018" name="PLoS Genet.">
        <title>Repeat elements organise 3D genome structure and mediate transcription in the filamentous fungus Epichloe festucae.</title>
        <authorList>
            <person name="Winter D.J."/>
            <person name="Ganley A.R.D."/>
            <person name="Young C.A."/>
            <person name="Liachko I."/>
            <person name="Schardl C.L."/>
            <person name="Dupont P.Y."/>
            <person name="Berry D."/>
            <person name="Ram A."/>
            <person name="Scott B."/>
            <person name="Cox M.P."/>
        </authorList>
    </citation>
    <scope>NUCLEOTIDE SEQUENCE [LARGE SCALE GENOMIC DNA]</scope>
    <source>
        <strain evidence="10 11">Fl1</strain>
    </source>
</reference>
<evidence type="ECO:0000313" key="11">
    <source>
        <dbReference type="Proteomes" id="UP000594364"/>
    </source>
</evidence>
<comment type="cofactor">
    <cofactor evidence="1 8">
        <name>heme</name>
        <dbReference type="ChEBI" id="CHEBI:30413"/>
    </cofactor>
</comment>
<evidence type="ECO:0000256" key="8">
    <source>
        <dbReference type="PIRSR" id="PIRSR602403-1"/>
    </source>
</evidence>
<dbReference type="InterPro" id="IPR002403">
    <property type="entry name" value="Cyt_P450_E_grp-IV"/>
</dbReference>
<gene>
    <name evidence="10" type="ORF">C2857_004066</name>
</gene>
<dbReference type="OrthoDB" id="10029320at2759"/>
<comment type="similarity">
    <text evidence="2">Belongs to the cytochrome P450 family.</text>
</comment>
<evidence type="ECO:0000256" key="4">
    <source>
        <dbReference type="ARBA" id="ARBA00022723"/>
    </source>
</evidence>
<dbReference type="InterPro" id="IPR036396">
    <property type="entry name" value="Cyt_P450_sf"/>
</dbReference>
<evidence type="ECO:0000256" key="2">
    <source>
        <dbReference type="ARBA" id="ARBA00010617"/>
    </source>
</evidence>
<evidence type="ECO:0008006" key="12">
    <source>
        <dbReference type="Google" id="ProtNLM"/>
    </source>
</evidence>
<dbReference type="PRINTS" id="PR00465">
    <property type="entry name" value="EP450IV"/>
</dbReference>
<keyword evidence="7" id="KW-0325">Glycoprotein</keyword>
<dbReference type="Gene3D" id="1.10.630.10">
    <property type="entry name" value="Cytochrome P450"/>
    <property type="match status" value="1"/>
</dbReference>
<keyword evidence="4 8" id="KW-0479">Metal-binding</keyword>
<keyword evidence="9" id="KW-1133">Transmembrane helix</keyword>
<feature type="binding site" description="axial binding residue" evidence="8">
    <location>
        <position position="458"/>
    </location>
    <ligand>
        <name>heme</name>
        <dbReference type="ChEBI" id="CHEBI:30413"/>
    </ligand>
    <ligandPart>
        <name>Fe</name>
        <dbReference type="ChEBI" id="CHEBI:18248"/>
    </ligandPart>
</feature>
<evidence type="ECO:0000256" key="6">
    <source>
        <dbReference type="ARBA" id="ARBA00023033"/>
    </source>
</evidence>
<keyword evidence="9" id="KW-0472">Membrane</keyword>
<dbReference type="AlphaFoldDB" id="A0A7S9KKN0"/>
<dbReference type="GO" id="GO:0004497">
    <property type="term" value="F:monooxygenase activity"/>
    <property type="evidence" value="ECO:0007669"/>
    <property type="project" value="UniProtKB-KW"/>
</dbReference>
<name>A0A7S9KKN0_EPIFF</name>
<keyword evidence="6" id="KW-0503">Monooxygenase</keyword>
<proteinExistence type="inferred from homology"/>